<evidence type="ECO:0008006" key="4">
    <source>
        <dbReference type="Google" id="ProtNLM"/>
    </source>
</evidence>
<dbReference type="Proteomes" id="UP001596550">
    <property type="component" value="Unassembled WGS sequence"/>
</dbReference>
<evidence type="ECO:0000313" key="2">
    <source>
        <dbReference type="EMBL" id="MFC7348201.1"/>
    </source>
</evidence>
<sequence>MKITKLFFALLLFSTTLLAILVSCGNKNVENPLLNTQWNGLAKIPQETEVVLKFSKDKIDVLLGNKVIENMNYSITNEEITLVKNSGGTPCDAGSTGKYKYEIIGENLVMTLISDECTARIKSLQGVIYKKYDVKK</sequence>
<feature type="chain" id="PRO_5046596816" description="Lipocalin-like domain-containing protein" evidence="1">
    <location>
        <begin position="20"/>
        <end position="136"/>
    </location>
</feature>
<evidence type="ECO:0000256" key="1">
    <source>
        <dbReference type="SAM" id="SignalP"/>
    </source>
</evidence>
<reference evidence="3" key="1">
    <citation type="journal article" date="2019" name="Int. J. Syst. Evol. Microbiol.">
        <title>The Global Catalogue of Microorganisms (GCM) 10K type strain sequencing project: providing services to taxonomists for standard genome sequencing and annotation.</title>
        <authorList>
            <consortium name="The Broad Institute Genomics Platform"/>
            <consortium name="The Broad Institute Genome Sequencing Center for Infectious Disease"/>
            <person name="Wu L."/>
            <person name="Ma J."/>
        </authorList>
    </citation>
    <scope>NUCLEOTIDE SEQUENCE [LARGE SCALE GENOMIC DNA]</scope>
    <source>
        <strain evidence="3">CCUG 54781</strain>
    </source>
</reference>
<proteinExistence type="predicted"/>
<gene>
    <name evidence="2" type="ORF">ACFQO9_15900</name>
</gene>
<name>A0ABW2M5L1_9FLAO</name>
<evidence type="ECO:0000313" key="3">
    <source>
        <dbReference type="Proteomes" id="UP001596550"/>
    </source>
</evidence>
<feature type="signal peptide" evidence="1">
    <location>
        <begin position="1"/>
        <end position="19"/>
    </location>
</feature>
<keyword evidence="3" id="KW-1185">Reference proteome</keyword>
<accession>A0ABW2M5L1</accession>
<dbReference type="RefSeq" id="WP_378181418.1">
    <property type="nucleotide sequence ID" value="NZ_JBHTCR010000008.1"/>
</dbReference>
<dbReference type="EMBL" id="JBHTCR010000008">
    <property type="protein sequence ID" value="MFC7348201.1"/>
    <property type="molecule type" value="Genomic_DNA"/>
</dbReference>
<dbReference type="PROSITE" id="PS51257">
    <property type="entry name" value="PROKAR_LIPOPROTEIN"/>
    <property type="match status" value="1"/>
</dbReference>
<protein>
    <recommendedName>
        <fullName evidence="4">Lipocalin-like domain-containing protein</fullName>
    </recommendedName>
</protein>
<organism evidence="2 3">
    <name type="scientific">Chryseobacterium zhengzhouense</name>
    <dbReference type="NCBI Taxonomy" id="1636086"/>
    <lineage>
        <taxon>Bacteria</taxon>
        <taxon>Pseudomonadati</taxon>
        <taxon>Bacteroidota</taxon>
        <taxon>Flavobacteriia</taxon>
        <taxon>Flavobacteriales</taxon>
        <taxon>Weeksellaceae</taxon>
        <taxon>Chryseobacterium group</taxon>
        <taxon>Chryseobacterium</taxon>
    </lineage>
</organism>
<keyword evidence="1" id="KW-0732">Signal</keyword>
<comment type="caution">
    <text evidence="2">The sequence shown here is derived from an EMBL/GenBank/DDBJ whole genome shotgun (WGS) entry which is preliminary data.</text>
</comment>